<dbReference type="InterPro" id="IPR000160">
    <property type="entry name" value="GGDEF_dom"/>
</dbReference>
<dbReference type="Gene3D" id="3.30.70.270">
    <property type="match status" value="1"/>
</dbReference>
<dbReference type="EMBL" id="BAABEX010000008">
    <property type="protein sequence ID" value="GAA4422952.1"/>
    <property type="molecule type" value="Genomic_DNA"/>
</dbReference>
<name>A0ABP8L520_9BURK</name>
<feature type="transmembrane region" description="Helical" evidence="1">
    <location>
        <begin position="198"/>
        <end position="221"/>
    </location>
</feature>
<reference evidence="4" key="1">
    <citation type="journal article" date="2019" name="Int. J. Syst. Evol. Microbiol.">
        <title>The Global Catalogue of Microorganisms (GCM) 10K type strain sequencing project: providing services to taxonomists for standard genome sequencing and annotation.</title>
        <authorList>
            <consortium name="The Broad Institute Genomics Platform"/>
            <consortium name="The Broad Institute Genome Sequencing Center for Infectious Disease"/>
            <person name="Wu L."/>
            <person name="Ma J."/>
        </authorList>
    </citation>
    <scope>NUCLEOTIDE SEQUENCE [LARGE SCALE GENOMIC DNA]</scope>
    <source>
        <strain evidence="4">JCM 31890</strain>
    </source>
</reference>
<keyword evidence="1" id="KW-1133">Transmembrane helix</keyword>
<dbReference type="InterPro" id="IPR029787">
    <property type="entry name" value="Nucleotide_cyclase"/>
</dbReference>
<dbReference type="InterPro" id="IPR043128">
    <property type="entry name" value="Rev_trsase/Diguanyl_cyclase"/>
</dbReference>
<dbReference type="Pfam" id="PF07696">
    <property type="entry name" value="7TMR-DISMED2"/>
    <property type="match status" value="1"/>
</dbReference>
<dbReference type="Pfam" id="PF07695">
    <property type="entry name" value="7TMR-DISM_7TM"/>
    <property type="match status" value="1"/>
</dbReference>
<feature type="transmembrane region" description="Helical" evidence="1">
    <location>
        <begin position="233"/>
        <end position="252"/>
    </location>
</feature>
<dbReference type="InterPro" id="IPR011623">
    <property type="entry name" value="7TMR_DISM_rcpt_extracell_dom1"/>
</dbReference>
<gene>
    <name evidence="3" type="ORF">GCM10023090_14650</name>
</gene>
<feature type="transmembrane region" description="Helical" evidence="1">
    <location>
        <begin position="287"/>
        <end position="309"/>
    </location>
</feature>
<dbReference type="CDD" id="cd01949">
    <property type="entry name" value="GGDEF"/>
    <property type="match status" value="1"/>
</dbReference>
<organism evidence="3 4">
    <name type="scientific">Acidovorax lacteus</name>
    <dbReference type="NCBI Taxonomy" id="1924988"/>
    <lineage>
        <taxon>Bacteria</taxon>
        <taxon>Pseudomonadati</taxon>
        <taxon>Pseudomonadota</taxon>
        <taxon>Betaproteobacteria</taxon>
        <taxon>Burkholderiales</taxon>
        <taxon>Comamonadaceae</taxon>
        <taxon>Acidovorax</taxon>
    </lineage>
</organism>
<feature type="transmembrane region" description="Helical" evidence="1">
    <location>
        <begin position="349"/>
        <end position="369"/>
    </location>
</feature>
<dbReference type="SMART" id="SM00267">
    <property type="entry name" value="GGDEF"/>
    <property type="match status" value="1"/>
</dbReference>
<dbReference type="PANTHER" id="PTHR46663:SF2">
    <property type="entry name" value="GGDEF DOMAIN-CONTAINING PROTEIN"/>
    <property type="match status" value="1"/>
</dbReference>
<dbReference type="Pfam" id="PF00990">
    <property type="entry name" value="GGDEF"/>
    <property type="match status" value="1"/>
</dbReference>
<evidence type="ECO:0000259" key="2">
    <source>
        <dbReference type="PROSITE" id="PS50887"/>
    </source>
</evidence>
<feature type="transmembrane region" description="Helical" evidence="1">
    <location>
        <begin position="321"/>
        <end position="343"/>
    </location>
</feature>
<evidence type="ECO:0000256" key="1">
    <source>
        <dbReference type="SAM" id="Phobius"/>
    </source>
</evidence>
<dbReference type="NCBIfam" id="TIGR00254">
    <property type="entry name" value="GGDEF"/>
    <property type="match status" value="1"/>
</dbReference>
<evidence type="ECO:0000313" key="4">
    <source>
        <dbReference type="Proteomes" id="UP001501788"/>
    </source>
</evidence>
<dbReference type="SUPFAM" id="SSF55073">
    <property type="entry name" value="Nucleotide cyclase"/>
    <property type="match status" value="1"/>
</dbReference>
<dbReference type="PROSITE" id="PS50887">
    <property type="entry name" value="GGDEF"/>
    <property type="match status" value="1"/>
</dbReference>
<dbReference type="Gene3D" id="2.60.40.2380">
    <property type="match status" value="1"/>
</dbReference>
<feature type="transmembrane region" description="Helical" evidence="1">
    <location>
        <begin position="264"/>
        <end position="281"/>
    </location>
</feature>
<keyword evidence="1" id="KW-0812">Transmembrane</keyword>
<keyword evidence="1" id="KW-0472">Membrane</keyword>
<proteinExistence type="predicted"/>
<dbReference type="InterPro" id="IPR052163">
    <property type="entry name" value="DGC-Regulatory_Protein"/>
</dbReference>
<dbReference type="PANTHER" id="PTHR46663">
    <property type="entry name" value="DIGUANYLATE CYCLASE DGCT-RELATED"/>
    <property type="match status" value="1"/>
</dbReference>
<feature type="transmembrane region" description="Helical" evidence="1">
    <location>
        <begin position="168"/>
        <end position="186"/>
    </location>
</feature>
<dbReference type="InterPro" id="IPR011622">
    <property type="entry name" value="7TMR_DISM_rcpt_extracell_dom2"/>
</dbReference>
<sequence>MQAAEPAALQLRDAQGTLKAWPVLSMQTDPTRTLSIQDVLKAPDRWQEPPHRGGALGVRPDAVWLRVPMVVDFASQGQWALDIDHPDLNRIDVHLVRNGALLRHVVLGSAIEFDERPLRTRSHAVMFELVPGERYDLILRVETRAAMILPISLHTPSALLAHAVDEQMLQGVLTGLALCLIFYSLAQWASTREVLFGQYALLTAGSLLFSLHLFGIGRQYLWTDSLWFTEHAAGLSALMATTGSFLFISQTLAGHLPRSRFLRWMRGGAVLCCTLALLYALDVLSTRVIAGVVSILGLVPALMGIPGALRRTRAGDAIGSTLLTAWVVYFVATAVVIGVINGWMPVNFWTMHSFQFGATLDMLLFLRVLGLRTQAVHKAALVASRERDAMHSLAHTDPLTGLPNRRGLQMALSSALSRSTNERMVAVYVMDLDGFKPVNDRHGHDVGDELLVAVTRRLQGHVRQSDVIARMGGDEFVIMATHLQGEQQAHDLGSKLLDAFHAPFALGSIQVQVGLTIGYAIAPIDSTDPGGLLKLADAAMYSGKQSGKFCLRRNTGDLALSSN</sequence>
<keyword evidence="4" id="KW-1185">Reference proteome</keyword>
<comment type="caution">
    <text evidence="3">The sequence shown here is derived from an EMBL/GenBank/DDBJ whole genome shotgun (WGS) entry which is preliminary data.</text>
</comment>
<feature type="domain" description="GGDEF" evidence="2">
    <location>
        <begin position="423"/>
        <end position="556"/>
    </location>
</feature>
<protein>
    <recommendedName>
        <fullName evidence="2">GGDEF domain-containing protein</fullName>
    </recommendedName>
</protein>
<evidence type="ECO:0000313" key="3">
    <source>
        <dbReference type="EMBL" id="GAA4422952.1"/>
    </source>
</evidence>
<dbReference type="Proteomes" id="UP001501788">
    <property type="component" value="Unassembled WGS sequence"/>
</dbReference>
<accession>A0ABP8L520</accession>